<dbReference type="RefSeq" id="WP_069656712.1">
    <property type="nucleotide sequence ID" value="NZ_MIJF01000024.1"/>
</dbReference>
<dbReference type="STRING" id="337097.BHF71_01640"/>
<dbReference type="AlphaFoldDB" id="A0A1D2YUF1"/>
<keyword evidence="2" id="KW-1185">Reference proteome</keyword>
<evidence type="ECO:0000313" key="2">
    <source>
        <dbReference type="Proteomes" id="UP000243739"/>
    </source>
</evidence>
<evidence type="ECO:0008006" key="3">
    <source>
        <dbReference type="Google" id="ProtNLM"/>
    </source>
</evidence>
<evidence type="ECO:0000313" key="1">
    <source>
        <dbReference type="EMBL" id="OEF99319.1"/>
    </source>
</evidence>
<dbReference type="InterPro" id="IPR012452">
    <property type="entry name" value="DUF1657"/>
</dbReference>
<comment type="caution">
    <text evidence="1">The sequence shown here is derived from an EMBL/GenBank/DDBJ whole genome shotgun (WGS) entry which is preliminary data.</text>
</comment>
<protein>
    <recommendedName>
        <fullName evidence="3">DUF1657 domain-containing protein</fullName>
    </recommendedName>
</protein>
<dbReference type="OrthoDB" id="2902550at2"/>
<reference evidence="1 2" key="1">
    <citation type="submission" date="2016-09" db="EMBL/GenBank/DDBJ databases">
        <title>Draft genome sequence for the type strain of Vulcanibacillus modesticaldus BR, a strictly anaerobic, moderately thermophilic, and nitrate-reducing bacterium from deep sea-hydrothermal vents of the Mid-Atlantic Ridge.</title>
        <authorList>
            <person name="Abin C.A."/>
            <person name="Hollibaugh J.T."/>
        </authorList>
    </citation>
    <scope>NUCLEOTIDE SEQUENCE [LARGE SCALE GENOMIC DNA]</scope>
    <source>
        <strain evidence="1 2">BR</strain>
    </source>
</reference>
<dbReference type="EMBL" id="MIJF01000024">
    <property type="protein sequence ID" value="OEF99319.1"/>
    <property type="molecule type" value="Genomic_DNA"/>
</dbReference>
<dbReference type="Proteomes" id="UP000243739">
    <property type="component" value="Unassembled WGS sequence"/>
</dbReference>
<dbReference type="Pfam" id="PF07870">
    <property type="entry name" value="DUF1657"/>
    <property type="match status" value="1"/>
</dbReference>
<name>A0A1D2YUF1_9BACI</name>
<gene>
    <name evidence="1" type="ORF">BHF71_01640</name>
</gene>
<sequence length="68" mass="7601">MTVGTQLQQTIASAQSVSASLKSFALETQDQQAKQMFNSMAQNMDNVVSQLQARLDYVSTEEPQYKQQ</sequence>
<accession>A0A1D2YUF1</accession>
<organism evidence="1 2">
    <name type="scientific">Vulcanibacillus modesticaldus</name>
    <dbReference type="NCBI Taxonomy" id="337097"/>
    <lineage>
        <taxon>Bacteria</taxon>
        <taxon>Bacillati</taxon>
        <taxon>Bacillota</taxon>
        <taxon>Bacilli</taxon>
        <taxon>Bacillales</taxon>
        <taxon>Bacillaceae</taxon>
        <taxon>Vulcanibacillus</taxon>
    </lineage>
</organism>
<proteinExistence type="predicted"/>